<dbReference type="SUPFAM" id="SSF53671">
    <property type="entry name" value="Aspartate/ornithine carbamoyltransferase"/>
    <property type="match status" value="1"/>
</dbReference>
<dbReference type="AlphaFoldDB" id="A0A8J3EZR1"/>
<dbReference type="GO" id="GO:0019240">
    <property type="term" value="P:citrulline biosynthetic process"/>
    <property type="evidence" value="ECO:0007669"/>
    <property type="project" value="TreeGrafter"/>
</dbReference>
<dbReference type="InterPro" id="IPR006131">
    <property type="entry name" value="Asp_carbamoyltransf_Asp/Orn-bd"/>
</dbReference>
<dbReference type="GO" id="GO:0004585">
    <property type="term" value="F:ornithine carbamoyltransferase activity"/>
    <property type="evidence" value="ECO:0007669"/>
    <property type="project" value="UniProtKB-UniRule"/>
</dbReference>
<feature type="binding site" evidence="8">
    <location>
        <position position="262"/>
    </location>
    <ligand>
        <name>L-ornithine</name>
        <dbReference type="ChEBI" id="CHEBI:46911"/>
    </ligand>
</feature>
<dbReference type="InterPro" id="IPR006132">
    <property type="entry name" value="Asp/Orn_carbamoyltranf_P-bd"/>
</dbReference>
<keyword evidence="12" id="KW-1185">Reference proteome</keyword>
<dbReference type="PANTHER" id="PTHR45753:SF3">
    <property type="entry name" value="ORNITHINE TRANSCARBAMYLASE, MITOCHONDRIAL"/>
    <property type="match status" value="1"/>
</dbReference>
<dbReference type="Gene3D" id="3.40.50.1370">
    <property type="entry name" value="Aspartate/ornithine carbamoyltransferase"/>
    <property type="match status" value="2"/>
</dbReference>
<dbReference type="PRINTS" id="PR00100">
    <property type="entry name" value="AOTCASE"/>
</dbReference>
<keyword evidence="6 8" id="KW-0808">Transferase</keyword>
<accession>A0A8J3EZR1</accession>
<keyword evidence="8" id="KW-0963">Cytoplasm</keyword>
<dbReference type="EC" id="2.1.3.3" evidence="4 8"/>
<evidence type="ECO:0000256" key="5">
    <source>
        <dbReference type="ARBA" id="ARBA00016634"/>
    </source>
</evidence>
<comment type="caution">
    <text evidence="11">The sequence shown here is derived from an EMBL/GenBank/DDBJ whole genome shotgun (WGS) entry which is preliminary data.</text>
</comment>
<evidence type="ECO:0000256" key="6">
    <source>
        <dbReference type="ARBA" id="ARBA00022679"/>
    </source>
</evidence>
<dbReference type="InterPro" id="IPR006130">
    <property type="entry name" value="Asp/Orn_carbamoylTrfase"/>
</dbReference>
<organism evidence="11 12">
    <name type="scientific">Gottfriedia solisilvae</name>
    <dbReference type="NCBI Taxonomy" id="1516104"/>
    <lineage>
        <taxon>Bacteria</taxon>
        <taxon>Bacillati</taxon>
        <taxon>Bacillota</taxon>
        <taxon>Bacilli</taxon>
        <taxon>Bacillales</taxon>
        <taxon>Bacillaceae</taxon>
        <taxon>Gottfriedia</taxon>
    </lineage>
</organism>
<name>A0A8J3EZR1_9BACI</name>
<evidence type="ECO:0000313" key="11">
    <source>
        <dbReference type="EMBL" id="GGI15184.1"/>
    </source>
</evidence>
<dbReference type="Proteomes" id="UP000626244">
    <property type="component" value="Unassembled WGS sequence"/>
</dbReference>
<dbReference type="OrthoDB" id="9802587at2"/>
<dbReference type="HAMAP" id="MF_01109">
    <property type="entry name" value="OTCase"/>
    <property type="match status" value="1"/>
</dbReference>
<comment type="pathway">
    <text evidence="2">Amino-acid biosynthesis; L-arginine biosynthesis; L-arginine from L-ornithine and carbamoyl phosphate: step 1/3.</text>
</comment>
<evidence type="ECO:0000256" key="1">
    <source>
        <dbReference type="ARBA" id="ARBA00003822"/>
    </source>
</evidence>
<dbReference type="InterPro" id="IPR002292">
    <property type="entry name" value="Orn/put_carbamltrans"/>
</dbReference>
<dbReference type="NCBIfam" id="TIGR00658">
    <property type="entry name" value="orni_carb_tr"/>
    <property type="match status" value="1"/>
</dbReference>
<dbReference type="Pfam" id="PF02729">
    <property type="entry name" value="OTCace_N"/>
    <property type="match status" value="1"/>
</dbReference>
<dbReference type="RefSeq" id="WP_087999874.1">
    <property type="nucleotide sequence ID" value="NZ_BMHB01000001.1"/>
</dbReference>
<protein>
    <recommendedName>
        <fullName evidence="5 8">Ornithine carbamoyltransferase</fullName>
        <shortName evidence="8">OTCase</shortName>
        <ecNumber evidence="4 8">2.1.3.3</ecNumber>
    </recommendedName>
</protein>
<dbReference type="PANTHER" id="PTHR45753">
    <property type="entry name" value="ORNITHINE CARBAMOYLTRANSFERASE, MITOCHONDRIAL"/>
    <property type="match status" value="1"/>
</dbReference>
<evidence type="ECO:0000313" key="12">
    <source>
        <dbReference type="Proteomes" id="UP000626244"/>
    </source>
</evidence>
<evidence type="ECO:0000259" key="10">
    <source>
        <dbReference type="Pfam" id="PF02729"/>
    </source>
</evidence>
<dbReference type="InterPro" id="IPR024904">
    <property type="entry name" value="OTCase_ArgI"/>
</dbReference>
<feature type="binding site" evidence="8">
    <location>
        <begin position="266"/>
        <end position="267"/>
    </location>
    <ligand>
        <name>L-ornithine</name>
        <dbReference type="ChEBI" id="CHEBI:46911"/>
    </ligand>
</feature>
<dbReference type="FunFam" id="3.40.50.1370:FF:000008">
    <property type="entry name" value="Ornithine carbamoyltransferase"/>
    <property type="match status" value="1"/>
</dbReference>
<feature type="binding site" evidence="8">
    <location>
        <begin position="302"/>
        <end position="303"/>
    </location>
    <ligand>
        <name>carbamoyl phosphate</name>
        <dbReference type="ChEBI" id="CHEBI:58228"/>
    </ligand>
</feature>
<feature type="binding site" evidence="8">
    <location>
        <begin position="88"/>
        <end position="91"/>
    </location>
    <ligand>
        <name>carbamoyl phosphate</name>
        <dbReference type="ChEBI" id="CHEBI:58228"/>
    </ligand>
</feature>
<gene>
    <name evidence="11" type="primary">argF</name>
    <name evidence="11" type="ORF">GCM10007380_26700</name>
</gene>
<dbReference type="GO" id="GO:0005737">
    <property type="term" value="C:cytoplasm"/>
    <property type="evidence" value="ECO:0007669"/>
    <property type="project" value="UniProtKB-SubCell"/>
</dbReference>
<feature type="binding site" evidence="8">
    <location>
        <position position="198"/>
    </location>
    <ligand>
        <name>L-ornithine</name>
        <dbReference type="ChEBI" id="CHEBI:46911"/>
    </ligand>
</feature>
<dbReference type="PROSITE" id="PS00097">
    <property type="entry name" value="CARBAMOYLTRANSFERASE"/>
    <property type="match status" value="1"/>
</dbReference>
<comment type="function">
    <text evidence="1">Reversibly catalyzes the transfer of the carbamoyl group from carbamoyl phosphate (CP) to the N(epsilon) atom of ornithine (ORN) to produce L-citrulline.</text>
</comment>
<dbReference type="NCBIfam" id="NF001986">
    <property type="entry name" value="PRK00779.1"/>
    <property type="match status" value="1"/>
</dbReference>
<evidence type="ECO:0000256" key="4">
    <source>
        <dbReference type="ARBA" id="ARBA00013007"/>
    </source>
</evidence>
<evidence type="ECO:0000259" key="9">
    <source>
        <dbReference type="Pfam" id="PF00185"/>
    </source>
</evidence>
<feature type="binding site" evidence="8">
    <location>
        <position position="115"/>
    </location>
    <ligand>
        <name>carbamoyl phosphate</name>
        <dbReference type="ChEBI" id="CHEBI:58228"/>
    </ligand>
</feature>
<dbReference type="InterPro" id="IPR036901">
    <property type="entry name" value="Asp/Orn_carbamoylTrfase_sf"/>
</dbReference>
<proteinExistence type="inferred from homology"/>
<comment type="similarity">
    <text evidence="3 8">Belongs to the aspartate/ornithine carbamoyltransferase superfamily. OTCase family.</text>
</comment>
<dbReference type="GO" id="GO:0016597">
    <property type="term" value="F:amino acid binding"/>
    <property type="evidence" value="ECO:0007669"/>
    <property type="project" value="InterPro"/>
</dbReference>
<evidence type="ECO:0000256" key="2">
    <source>
        <dbReference type="ARBA" id="ARBA00004975"/>
    </source>
</evidence>
<dbReference type="Pfam" id="PF00185">
    <property type="entry name" value="OTCace"/>
    <property type="match status" value="1"/>
</dbReference>
<feature type="binding site" evidence="8">
    <location>
        <position position="139"/>
    </location>
    <ligand>
        <name>carbamoyl phosphate</name>
        <dbReference type="ChEBI" id="CHEBI:58228"/>
    </ligand>
</feature>
<comment type="subcellular location">
    <subcellularLocation>
        <location evidence="8">Cytoplasm</location>
    </subcellularLocation>
</comment>
<dbReference type="PRINTS" id="PR00102">
    <property type="entry name" value="OTCASE"/>
</dbReference>
<dbReference type="EMBL" id="BMHB01000001">
    <property type="protein sequence ID" value="GGI15184.1"/>
    <property type="molecule type" value="Genomic_DNA"/>
</dbReference>
<evidence type="ECO:0000256" key="8">
    <source>
        <dbReference type="HAMAP-Rule" id="MF_01109"/>
    </source>
</evidence>
<reference evidence="12" key="1">
    <citation type="journal article" date="2019" name="Int. J. Syst. Evol. Microbiol.">
        <title>The Global Catalogue of Microorganisms (GCM) 10K type strain sequencing project: providing services to taxonomists for standard genome sequencing and annotation.</title>
        <authorList>
            <consortium name="The Broad Institute Genomics Platform"/>
            <consortium name="The Broad Institute Genome Sequencing Center for Infectious Disease"/>
            <person name="Wu L."/>
            <person name="Ma J."/>
        </authorList>
    </citation>
    <scope>NUCLEOTIDE SEQUENCE [LARGE SCALE GENOMIC DNA]</scope>
    <source>
        <strain evidence="12">CGMCC 1.14993</strain>
    </source>
</reference>
<feature type="binding site" evidence="8">
    <location>
        <position position="330"/>
    </location>
    <ligand>
        <name>carbamoyl phosphate</name>
        <dbReference type="ChEBI" id="CHEBI:58228"/>
    </ligand>
</feature>
<dbReference type="GO" id="GO:0042450">
    <property type="term" value="P:L-arginine biosynthetic process via ornithine"/>
    <property type="evidence" value="ECO:0007669"/>
    <property type="project" value="UniProtKB-UniRule"/>
</dbReference>
<comment type="catalytic activity">
    <reaction evidence="7 8">
        <text>carbamoyl phosphate + L-ornithine = L-citrulline + phosphate + H(+)</text>
        <dbReference type="Rhea" id="RHEA:19513"/>
        <dbReference type="ChEBI" id="CHEBI:15378"/>
        <dbReference type="ChEBI" id="CHEBI:43474"/>
        <dbReference type="ChEBI" id="CHEBI:46911"/>
        <dbReference type="ChEBI" id="CHEBI:57743"/>
        <dbReference type="ChEBI" id="CHEBI:58228"/>
        <dbReference type="EC" id="2.1.3.3"/>
    </reaction>
</comment>
<feature type="binding site" evidence="8">
    <location>
        <begin position="166"/>
        <end position="169"/>
    </location>
    <ligand>
        <name>carbamoyl phosphate</name>
        <dbReference type="ChEBI" id="CHEBI:58228"/>
    </ligand>
</feature>
<evidence type="ECO:0000256" key="7">
    <source>
        <dbReference type="ARBA" id="ARBA00048772"/>
    </source>
</evidence>
<sequence length="346" mass="38599">MNKALAETHVKKNSFKQKSSWSISKNNYSPVDWSNFKDKDFLTISQFSSSELLFLIEKALEFKNMQKSGKLMPYLKNKVLGMIFEKSSTRTRLSFEIAMKQLGGDAIFMSSKDLQIGRGESVHDTAKVMSRYVDGVMIRAYSHEMVAEFAEHASIPVINGLTDLHHPAQIMADLLTILEHKGRLKGLKISYIGDGNNNVCHSLIEGSAKLGIHLTISCPPGYEPNKVVLQSMKHVAKTNGSLIEVVNNPVDGVKDADVVVTDVWTSMGQEEETEKRLKIFSSYQVNDQLLENAKNDYLFMHCLPAHRGEEVTASVIDGKHSVVFDEAENRLHAQKAILVALMGTDL</sequence>
<evidence type="ECO:0000256" key="3">
    <source>
        <dbReference type="ARBA" id="ARBA00007805"/>
    </source>
</evidence>
<feature type="domain" description="Aspartate/ornithine carbamoyltransferase carbamoyl-P binding" evidence="10">
    <location>
        <begin position="39"/>
        <end position="179"/>
    </location>
</feature>
<feature type="domain" description="Aspartate/ornithine carbamoyltransferase Asp/Orn-binding" evidence="9">
    <location>
        <begin position="185"/>
        <end position="340"/>
    </location>
</feature>